<dbReference type="SUPFAM" id="SSF111126">
    <property type="entry name" value="Ligand-binding domain in the NO signalling and Golgi transport"/>
    <property type="match status" value="1"/>
</dbReference>
<dbReference type="GO" id="GO:0020037">
    <property type="term" value="F:heme binding"/>
    <property type="evidence" value="ECO:0007669"/>
    <property type="project" value="InterPro"/>
</dbReference>
<reference evidence="2" key="1">
    <citation type="submission" date="2021-06" db="EMBL/GenBank/DDBJ databases">
        <title>Halomicroarcula sp. F24A a new haloarchaeum isolated from saline soil.</title>
        <authorList>
            <person name="Duran-Viseras A."/>
            <person name="Sanchez-Porro C."/>
            <person name="Ventosa A."/>
        </authorList>
    </citation>
    <scope>NUCLEOTIDE SEQUENCE</scope>
    <source>
        <strain evidence="2">F24A</strain>
    </source>
</reference>
<name>A0A8J8CAX0_9EURY</name>
<dbReference type="EMBL" id="RKLQ01000001">
    <property type="protein sequence ID" value="MBX0303643.1"/>
    <property type="molecule type" value="Genomic_DNA"/>
</dbReference>
<dbReference type="InterPro" id="IPR011644">
    <property type="entry name" value="Heme_NO-bd"/>
</dbReference>
<organism evidence="2 3">
    <name type="scientific">Haloarcula salinisoli</name>
    <dbReference type="NCBI Taxonomy" id="2487746"/>
    <lineage>
        <taxon>Archaea</taxon>
        <taxon>Methanobacteriati</taxon>
        <taxon>Methanobacteriota</taxon>
        <taxon>Stenosarchaea group</taxon>
        <taxon>Halobacteria</taxon>
        <taxon>Halobacteriales</taxon>
        <taxon>Haloarculaceae</taxon>
        <taxon>Haloarcula</taxon>
    </lineage>
</organism>
<dbReference type="Pfam" id="PF07700">
    <property type="entry name" value="HNOB"/>
    <property type="match status" value="1"/>
</dbReference>
<keyword evidence="3" id="KW-1185">Reference proteome</keyword>
<evidence type="ECO:0000259" key="1">
    <source>
        <dbReference type="Pfam" id="PF07700"/>
    </source>
</evidence>
<dbReference type="Proteomes" id="UP000783863">
    <property type="component" value="Unassembled WGS sequence"/>
</dbReference>
<dbReference type="AlphaFoldDB" id="A0A8J8CAX0"/>
<evidence type="ECO:0000313" key="2">
    <source>
        <dbReference type="EMBL" id="MBX0303643.1"/>
    </source>
</evidence>
<protein>
    <submittedName>
        <fullName evidence="2">Heme NO-binding domain-containing protein</fullName>
    </submittedName>
</protein>
<proteinExistence type="predicted"/>
<dbReference type="Gene3D" id="3.90.1520.10">
    <property type="entry name" value="H-NOX domain"/>
    <property type="match status" value="1"/>
</dbReference>
<gene>
    <name evidence="2" type="ORF">EGD98_08150</name>
</gene>
<sequence>MHGVVMTGLRSFVIEQHDRSTWEAVKDAAGIERNQFTRMDDYPDEEFLGIYQVLLDESEATGTELQREFGQFLFAEMAEMYGRIYFDDEWGALDLINNVEETIHQSLKARTDSGFTPPELETEPIGDGGVAVLYRSDRQLCEFGKGLLMGTGTHYETELTIEEPQCMKDGDDICRIEVHQNE</sequence>
<dbReference type="RefSeq" id="WP_220587838.1">
    <property type="nucleotide sequence ID" value="NZ_RKLQ01000001.1"/>
</dbReference>
<dbReference type="InterPro" id="IPR038158">
    <property type="entry name" value="H-NOX_domain_sf"/>
</dbReference>
<dbReference type="InterPro" id="IPR024096">
    <property type="entry name" value="NO_sig/Golgi_transp_ligand-bd"/>
</dbReference>
<evidence type="ECO:0000313" key="3">
    <source>
        <dbReference type="Proteomes" id="UP000783863"/>
    </source>
</evidence>
<accession>A0A8J8CAX0</accession>
<comment type="caution">
    <text evidence="2">The sequence shown here is derived from an EMBL/GenBank/DDBJ whole genome shotgun (WGS) entry which is preliminary data.</text>
</comment>
<feature type="domain" description="Heme NO-binding" evidence="1">
    <location>
        <begin position="2"/>
        <end position="162"/>
    </location>
</feature>